<comment type="caution">
    <text evidence="1">The sequence shown here is derived from an EMBL/GenBank/DDBJ whole genome shotgun (WGS) entry which is preliminary data.</text>
</comment>
<evidence type="ECO:0000313" key="1">
    <source>
        <dbReference type="EMBL" id="CAB3224415.1"/>
    </source>
</evidence>
<dbReference type="Proteomes" id="UP000494256">
    <property type="component" value="Unassembled WGS sequence"/>
</dbReference>
<evidence type="ECO:0000313" key="2">
    <source>
        <dbReference type="Proteomes" id="UP000494256"/>
    </source>
</evidence>
<accession>A0A8S0YXC2</accession>
<organism evidence="1 2">
    <name type="scientific">Arctia plantaginis</name>
    <name type="common">Wood tiger moth</name>
    <name type="synonym">Phalaena plantaginis</name>
    <dbReference type="NCBI Taxonomy" id="874455"/>
    <lineage>
        <taxon>Eukaryota</taxon>
        <taxon>Metazoa</taxon>
        <taxon>Ecdysozoa</taxon>
        <taxon>Arthropoda</taxon>
        <taxon>Hexapoda</taxon>
        <taxon>Insecta</taxon>
        <taxon>Pterygota</taxon>
        <taxon>Neoptera</taxon>
        <taxon>Endopterygota</taxon>
        <taxon>Lepidoptera</taxon>
        <taxon>Glossata</taxon>
        <taxon>Ditrysia</taxon>
        <taxon>Noctuoidea</taxon>
        <taxon>Erebidae</taxon>
        <taxon>Arctiinae</taxon>
        <taxon>Arctia</taxon>
    </lineage>
</organism>
<dbReference type="AlphaFoldDB" id="A0A8S0YXC2"/>
<proteinExistence type="predicted"/>
<sequence>MVLLLEPQVYPRIEIPLKPRRFGHLLSKATPLRCLKGEEDDVLRAHLNERVVTLRRLGSSARVTFRQELCEV</sequence>
<protein>
    <submittedName>
        <fullName evidence="1">Uncharacterized protein</fullName>
    </submittedName>
</protein>
<name>A0A8S0YXC2_ARCPL</name>
<dbReference type="EMBL" id="CADEBD010000171">
    <property type="protein sequence ID" value="CAB3224415.1"/>
    <property type="molecule type" value="Genomic_DNA"/>
</dbReference>
<gene>
    <name evidence="1" type="ORF">APLA_LOCUS1956</name>
</gene>
<reference evidence="1 2" key="1">
    <citation type="submission" date="2020-04" db="EMBL/GenBank/DDBJ databases">
        <authorList>
            <person name="Wallbank WR R."/>
            <person name="Pardo Diaz C."/>
            <person name="Kozak K."/>
            <person name="Martin S."/>
            <person name="Jiggins C."/>
            <person name="Moest M."/>
            <person name="Warren A I."/>
            <person name="Byers J.R.P. K."/>
            <person name="Montejo-Kovacevich G."/>
            <person name="Yen C E."/>
        </authorList>
    </citation>
    <scope>NUCLEOTIDE SEQUENCE [LARGE SCALE GENOMIC DNA]</scope>
</reference>